<comment type="cofactor">
    <cofactor evidence="1">
        <name>FAD</name>
        <dbReference type="ChEBI" id="CHEBI:57692"/>
    </cofactor>
</comment>
<dbReference type="AlphaFoldDB" id="A0A941EFW2"/>
<comment type="caution">
    <text evidence="4">The sequence shown here is derived from an EMBL/GenBank/DDBJ whole genome shotgun (WGS) entry which is preliminary data.</text>
</comment>
<accession>A0A941EFW2</accession>
<dbReference type="PANTHER" id="PTHR43422:SF3">
    <property type="entry name" value="THIAMINE THIAZOLE SYNTHASE"/>
    <property type="match status" value="1"/>
</dbReference>
<feature type="region of interest" description="Disordered" evidence="2">
    <location>
        <begin position="1"/>
        <end position="23"/>
    </location>
</feature>
<evidence type="ECO:0000256" key="2">
    <source>
        <dbReference type="SAM" id="MobiDB-lite"/>
    </source>
</evidence>
<evidence type="ECO:0000259" key="3">
    <source>
        <dbReference type="Pfam" id="PF01494"/>
    </source>
</evidence>
<evidence type="ECO:0000313" key="4">
    <source>
        <dbReference type="EMBL" id="MBR7831890.1"/>
    </source>
</evidence>
<evidence type="ECO:0000313" key="5">
    <source>
        <dbReference type="Proteomes" id="UP000675781"/>
    </source>
</evidence>
<proteinExistence type="predicted"/>
<dbReference type="InterPro" id="IPR001613">
    <property type="entry name" value="Flavin_amine_oxidase"/>
</dbReference>
<dbReference type="Gene3D" id="3.50.50.60">
    <property type="entry name" value="FAD/NAD(P)-binding domain"/>
    <property type="match status" value="1"/>
</dbReference>
<dbReference type="InterPro" id="IPR036188">
    <property type="entry name" value="FAD/NAD-bd_sf"/>
</dbReference>
<dbReference type="PRINTS" id="PR00757">
    <property type="entry name" value="AMINEOXDASEF"/>
</dbReference>
<organism evidence="4 5">
    <name type="scientific">Actinospica durhamensis</name>
    <dbReference type="NCBI Taxonomy" id="1508375"/>
    <lineage>
        <taxon>Bacteria</taxon>
        <taxon>Bacillati</taxon>
        <taxon>Actinomycetota</taxon>
        <taxon>Actinomycetes</taxon>
        <taxon>Catenulisporales</taxon>
        <taxon>Actinospicaceae</taxon>
        <taxon>Actinospica</taxon>
    </lineage>
</organism>
<dbReference type="Pfam" id="PF01494">
    <property type="entry name" value="FAD_binding_3"/>
    <property type="match status" value="1"/>
</dbReference>
<evidence type="ECO:0000256" key="1">
    <source>
        <dbReference type="ARBA" id="ARBA00001974"/>
    </source>
</evidence>
<dbReference type="InterPro" id="IPR002938">
    <property type="entry name" value="FAD-bd"/>
</dbReference>
<name>A0A941EFW2_9ACTN</name>
<dbReference type="PANTHER" id="PTHR43422">
    <property type="entry name" value="THIAMINE THIAZOLE SYNTHASE"/>
    <property type="match status" value="1"/>
</dbReference>
<protein>
    <submittedName>
        <fullName evidence="4">FAD-binding protein</fullName>
    </submittedName>
</protein>
<dbReference type="GO" id="GO:0016491">
    <property type="term" value="F:oxidoreductase activity"/>
    <property type="evidence" value="ECO:0007669"/>
    <property type="project" value="InterPro"/>
</dbReference>
<feature type="domain" description="FAD-binding" evidence="3">
    <location>
        <begin position="30"/>
        <end position="369"/>
    </location>
</feature>
<dbReference type="Proteomes" id="UP000675781">
    <property type="component" value="Unassembled WGS sequence"/>
</dbReference>
<keyword evidence="5" id="KW-1185">Reference proteome</keyword>
<reference evidence="4" key="1">
    <citation type="submission" date="2021-04" db="EMBL/GenBank/DDBJ databases">
        <title>Genome based classification of Actinospica acidithermotolerans sp. nov., an actinobacterium isolated from an Indonesian hot spring.</title>
        <authorList>
            <person name="Kusuma A.B."/>
            <person name="Putra K.E."/>
            <person name="Nafisah S."/>
            <person name="Loh J."/>
            <person name="Nouioui I."/>
            <person name="Goodfellow M."/>
        </authorList>
    </citation>
    <scope>NUCLEOTIDE SEQUENCE</scope>
    <source>
        <strain evidence="4">CSCA 57</strain>
    </source>
</reference>
<dbReference type="EMBL" id="JAGSOG010000003">
    <property type="protein sequence ID" value="MBR7831890.1"/>
    <property type="molecule type" value="Genomic_DNA"/>
</dbReference>
<gene>
    <name evidence="4" type="ORF">KDL01_01380</name>
</gene>
<dbReference type="SUPFAM" id="SSF51905">
    <property type="entry name" value="FAD/NAD(P)-binding domain"/>
    <property type="match status" value="1"/>
</dbReference>
<dbReference type="GO" id="GO:0071949">
    <property type="term" value="F:FAD binding"/>
    <property type="evidence" value="ECO:0007669"/>
    <property type="project" value="InterPro"/>
</dbReference>
<sequence>MTDTADPGSLTARRAEPFDPAPPGLGRHAVVLGASMSGLLAARVLAEHFDRVTVVERDPLDPDGRDRRGVPQGRHAHGLLSSGVRVLDELFPGMLEEFAADGVPVLRDGAEIHLAPAGHRLDHGAYANPTPVYQPSRPYLEGHTRARLRAFPQIEFLDECEAVGVQYTDDASRVVGARVVRRGETDESLLAADLVVDATGRAGRSAAWLDEMGYPRPAEERVSVDIKYVTQHLRLAPGALGRRKVVIIGAEPGRPTGINFLEQEGGRWVLTMIGYAGHHPPTEREPFLEFIRGVVPPDVYAAIEAAEPLDGLVAHRYPASVRRRYDRLPRFPEGLLVFGDAICSFNPVYGQGMSVAALQATVLRGALARGTDRLAPRFFRAASRRIEVAWRMAAGGDLALPEVPGPRPAAVRMVNAYIARILCAAEHDPKVTRRFVQVSSLLAPPFALLTPGFVLRVLIGGRRGRTARGGAH</sequence>
<dbReference type="RefSeq" id="WP_212526423.1">
    <property type="nucleotide sequence ID" value="NZ_JAGSOG010000003.1"/>
</dbReference>